<dbReference type="GO" id="GO:0015485">
    <property type="term" value="F:cholesterol binding"/>
    <property type="evidence" value="ECO:0007669"/>
    <property type="project" value="InterPro"/>
</dbReference>
<dbReference type="EMBL" id="SDIK01000055">
    <property type="protein sequence ID" value="TXJ60924.1"/>
    <property type="molecule type" value="Genomic_DNA"/>
</dbReference>
<dbReference type="PRINTS" id="PR01400">
    <property type="entry name" value="TACYTOLYSIN"/>
</dbReference>
<dbReference type="PROSITE" id="PS51257">
    <property type="entry name" value="PROKAR_LIPOPROTEIN"/>
    <property type="match status" value="1"/>
</dbReference>
<dbReference type="RefSeq" id="WP_130830564.1">
    <property type="nucleotide sequence ID" value="NZ_SDIK01000055.1"/>
</dbReference>
<proteinExistence type="predicted"/>
<keyword evidence="3" id="KW-1185">Reference proteome</keyword>
<dbReference type="InterPro" id="IPR036359">
    <property type="entry name" value="Thiol_cytolysin_sf"/>
</dbReference>
<dbReference type="AlphaFoldDB" id="A0A5C8GGD9"/>
<evidence type="ECO:0000256" key="1">
    <source>
        <dbReference type="SAM" id="SignalP"/>
    </source>
</evidence>
<dbReference type="InterPro" id="IPR036363">
    <property type="entry name" value="Thiol_cytolysin_ab_sf"/>
</dbReference>
<gene>
    <name evidence="2" type="ORF">ETF27_07450</name>
</gene>
<name>A0A5C8GGD9_9BACT</name>
<feature type="signal peptide" evidence="1">
    <location>
        <begin position="1"/>
        <end position="28"/>
    </location>
</feature>
<evidence type="ECO:0000313" key="2">
    <source>
        <dbReference type="EMBL" id="TXJ60924.1"/>
    </source>
</evidence>
<dbReference type="OrthoDB" id="662759at2"/>
<keyword evidence="1" id="KW-0732">Signal</keyword>
<comment type="caution">
    <text evidence="2">The sequence shown here is derived from an EMBL/GenBank/DDBJ whole genome shotgun (WGS) entry which is preliminary data.</text>
</comment>
<accession>A0A5C8GGD9</accession>
<dbReference type="Gene3D" id="3.90.840.10">
    <property type="entry name" value="Thiol-activated cytolysin superfamily/Thiol-activated cytolysin, alpha-beta domain"/>
    <property type="match status" value="1"/>
</dbReference>
<organism evidence="2 3">
    <name type="scientific">Prevotella brunnea</name>
    <dbReference type="NCBI Taxonomy" id="2508867"/>
    <lineage>
        <taxon>Bacteria</taxon>
        <taxon>Pseudomonadati</taxon>
        <taxon>Bacteroidota</taxon>
        <taxon>Bacteroidia</taxon>
        <taxon>Bacteroidales</taxon>
        <taxon>Prevotellaceae</taxon>
        <taxon>Prevotella</taxon>
    </lineage>
</organism>
<dbReference type="Gene3D" id="3.40.30.40">
    <property type="entry name" value="Perfringolysin"/>
    <property type="match status" value="1"/>
</dbReference>
<dbReference type="Proteomes" id="UP000321612">
    <property type="component" value="Unassembled WGS sequence"/>
</dbReference>
<dbReference type="SUPFAM" id="SSF56978">
    <property type="entry name" value="Perfringolysin"/>
    <property type="match status" value="1"/>
</dbReference>
<sequence>MKKTNLSFSRVWLPLVAALVLGSCSNYDEEWEKDDPAPDNSFSFSNYKLGEGMVRSGVTSPNLPNVPGGESSTYDFENGIPGIKITRTTYHQSGTAYNEFMIFNPASTSIYPGHVFVGGSVTSGEYTPVKGQKIVPITISNTLVPLAAGTLQSRPLVDVSWSSYQDILKDWLSYGAQDAGAMTEYEYHQVTLDKSGSVHLSGSIGSTAKLTWDLSNSWQRNKTHVLLKFIQKVYSVSMDMPEGCILANAPEVAKNFKGTVPVYVSDVYYGRIAYMLVSSNYSYDEVTAALGLLLPDWANLNVSLQTQYKKVLDESALHLLCIGGKTEQHGRLADGGWEGFRKSLAEPMPISTACPISYTLRYVDDNSVAQVLTTDRFPIISSVFVPECNQISFRITPTALEAAAGAKPDLCVWGNATMKLPNGQKVTLFNTPFSDYYKMNGPNIYTQIDAPSTTITLDRNGMDMETFLNQQVEITASLGNTVAAGTTKGDDLGTETVTKSLKDLIFAAKDYQFGIQTRRKIATDFHGSIVFDISYATK</sequence>
<feature type="chain" id="PRO_5022686896" description="Thiol-activated cytolysin" evidence="1">
    <location>
        <begin position="29"/>
        <end position="538"/>
    </location>
</feature>
<dbReference type="Pfam" id="PF01289">
    <property type="entry name" value="Thiol_cytolysin"/>
    <property type="match status" value="1"/>
</dbReference>
<evidence type="ECO:0000313" key="3">
    <source>
        <dbReference type="Proteomes" id="UP000321612"/>
    </source>
</evidence>
<reference evidence="3" key="1">
    <citation type="submission" date="2019-05" db="EMBL/GenBank/DDBJ databases">
        <title>Prevotella brunnea sp. nov., isolated from a wound of a patient.</title>
        <authorList>
            <person name="Buhl M."/>
        </authorList>
    </citation>
    <scope>NUCLEOTIDE SEQUENCE [LARGE SCALE GENOMIC DNA]</scope>
    <source>
        <strain evidence="3">A2672</strain>
    </source>
</reference>
<evidence type="ECO:0008006" key="4">
    <source>
        <dbReference type="Google" id="ProtNLM"/>
    </source>
</evidence>
<protein>
    <recommendedName>
        <fullName evidence="4">Thiol-activated cytolysin</fullName>
    </recommendedName>
</protein>
<dbReference type="InterPro" id="IPR001869">
    <property type="entry name" value="Thiol_cytolysin"/>
</dbReference>